<protein>
    <recommendedName>
        <fullName evidence="4">Holin</fullName>
    </recommendedName>
</protein>
<reference evidence="2 3" key="1">
    <citation type="journal article" date="2017" name="PLoS ONE">
        <title>Environmental bacteriophages active on biofilms and planktonic forms of toxigenic Vibrio cholerae: Potential relevance in cholera epidemiology.</title>
        <authorList>
            <person name="Naser I.B."/>
            <person name="Hoque M.M."/>
            <person name="Abdullah A."/>
            <person name="Bari S.M.N."/>
            <person name="Ghosh A.N."/>
            <person name="Faruque S.M."/>
        </authorList>
    </citation>
    <scope>NUCLEOTIDE SEQUENCE [LARGE SCALE GENOMIC DNA]</scope>
</reference>
<dbReference type="EMBL" id="KY065149">
    <property type="protein sequence ID" value="APD18151.1"/>
    <property type="molecule type" value="Genomic_DNA"/>
</dbReference>
<accession>A0A240EWV9</accession>
<evidence type="ECO:0000256" key="1">
    <source>
        <dbReference type="SAM" id="Phobius"/>
    </source>
</evidence>
<sequence length="88" mass="9492">MNLNDLGAIMRDVLPVGIIASATASEVLKPPPITAEELEQAALWGLTFGAWFKIGLLIALVLLILERASSTYRNIKEANRASSNPDDD</sequence>
<dbReference type="KEGG" id="vg:54974172"/>
<feature type="transmembrane region" description="Helical" evidence="1">
    <location>
        <begin position="41"/>
        <end position="65"/>
    </location>
</feature>
<evidence type="ECO:0008006" key="4">
    <source>
        <dbReference type="Google" id="ProtNLM"/>
    </source>
</evidence>
<keyword evidence="1" id="KW-1133">Transmembrane helix</keyword>
<dbReference type="Proteomes" id="UP000225149">
    <property type="component" value="Segment"/>
</dbReference>
<dbReference type="GeneID" id="54974172"/>
<evidence type="ECO:0000313" key="3">
    <source>
        <dbReference type="Proteomes" id="UP000225149"/>
    </source>
</evidence>
<evidence type="ECO:0000313" key="2">
    <source>
        <dbReference type="EMBL" id="APD18151.1"/>
    </source>
</evidence>
<keyword evidence="1" id="KW-0472">Membrane</keyword>
<keyword evidence="3" id="KW-1185">Reference proteome</keyword>
<organism evidence="2 3">
    <name type="scientific">Vibrio phage JSF7</name>
    <dbReference type="NCBI Taxonomy" id="1292086"/>
    <lineage>
        <taxon>Viruses</taxon>
        <taxon>Duplodnaviria</taxon>
        <taxon>Heunggongvirae</taxon>
        <taxon>Uroviricota</taxon>
        <taxon>Caudoviricetes</taxon>
        <taxon>Autographivirales</taxon>
        <taxon>Tawavirus</taxon>
        <taxon>Tawavirus JSF7</taxon>
    </lineage>
</organism>
<proteinExistence type="predicted"/>
<keyword evidence="1" id="KW-0812">Transmembrane</keyword>
<name>A0A240EWV9_9CAUD</name>
<dbReference type="RefSeq" id="YP_009784177.1">
    <property type="nucleotide sequence ID" value="NC_047741.1"/>
</dbReference>